<organism evidence="3 4">
    <name type="scientific">Heterodermia speciosa</name>
    <dbReference type="NCBI Taxonomy" id="116794"/>
    <lineage>
        <taxon>Eukaryota</taxon>
        <taxon>Fungi</taxon>
        <taxon>Dikarya</taxon>
        <taxon>Ascomycota</taxon>
        <taxon>Pezizomycotina</taxon>
        <taxon>Lecanoromycetes</taxon>
        <taxon>OSLEUM clade</taxon>
        <taxon>Lecanoromycetidae</taxon>
        <taxon>Caliciales</taxon>
        <taxon>Physciaceae</taxon>
        <taxon>Heterodermia</taxon>
    </lineage>
</organism>
<reference evidence="3" key="1">
    <citation type="submission" date="2021-03" db="EMBL/GenBank/DDBJ databases">
        <authorList>
            <person name="Tagirdzhanova G."/>
        </authorList>
    </citation>
    <scope>NUCLEOTIDE SEQUENCE</scope>
</reference>
<keyword evidence="4" id="KW-1185">Reference proteome</keyword>
<evidence type="ECO:0000256" key="1">
    <source>
        <dbReference type="SAM" id="MobiDB-lite"/>
    </source>
</evidence>
<evidence type="ECO:0000256" key="2">
    <source>
        <dbReference type="SAM" id="Phobius"/>
    </source>
</evidence>
<keyword evidence="2" id="KW-1133">Transmembrane helix</keyword>
<accession>A0A8H3F5N7</accession>
<evidence type="ECO:0000313" key="3">
    <source>
        <dbReference type="EMBL" id="CAF9918108.1"/>
    </source>
</evidence>
<evidence type="ECO:0000313" key="4">
    <source>
        <dbReference type="Proteomes" id="UP000664521"/>
    </source>
</evidence>
<feature type="compositionally biased region" description="Polar residues" evidence="1">
    <location>
        <begin position="138"/>
        <end position="180"/>
    </location>
</feature>
<sequence length="208" mass="23683">MVPPWVTYVMMCVGIGGAVLAAITLGVNLYSRHRDKPKKELEQLRGKLEFQEGIVKNEIEAFKRDYPKENSIAGYENRKRQAHNDFNGKSDEAVNDLKRIKSEYENYIATLKEIFNDLKTKRTALYQGPAQRVHDPPSTLSVPDQPSTSRDPNRLSTQRVSDQPSTPRLSSQQPTSSLRSQEPFYSARQEQNDEDIELQEATNVSSRV</sequence>
<feature type="region of interest" description="Disordered" evidence="1">
    <location>
        <begin position="127"/>
        <end position="208"/>
    </location>
</feature>
<feature type="transmembrane region" description="Helical" evidence="2">
    <location>
        <begin position="6"/>
        <end position="30"/>
    </location>
</feature>
<keyword evidence="2" id="KW-0472">Membrane</keyword>
<gene>
    <name evidence="3" type="ORF">HETSPECPRED_003672</name>
</gene>
<dbReference type="Proteomes" id="UP000664521">
    <property type="component" value="Unassembled WGS sequence"/>
</dbReference>
<dbReference type="AlphaFoldDB" id="A0A8H3F5N7"/>
<comment type="caution">
    <text evidence="3">The sequence shown here is derived from an EMBL/GenBank/DDBJ whole genome shotgun (WGS) entry which is preliminary data.</text>
</comment>
<proteinExistence type="predicted"/>
<name>A0A8H3F5N7_9LECA</name>
<dbReference type="EMBL" id="CAJPDS010000021">
    <property type="protein sequence ID" value="CAF9918108.1"/>
    <property type="molecule type" value="Genomic_DNA"/>
</dbReference>
<keyword evidence="2" id="KW-0812">Transmembrane</keyword>
<protein>
    <submittedName>
        <fullName evidence="3">Uncharacterized protein</fullName>
    </submittedName>
</protein>